<keyword evidence="1" id="KW-0472">Membrane</keyword>
<dbReference type="AlphaFoldDB" id="A0AAN8JPB1"/>
<keyword evidence="1" id="KW-1133">Transmembrane helix</keyword>
<evidence type="ECO:0000313" key="3">
    <source>
        <dbReference type="Proteomes" id="UP001347796"/>
    </source>
</evidence>
<keyword evidence="3" id="KW-1185">Reference proteome</keyword>
<organism evidence="2 3">
    <name type="scientific">Patella caerulea</name>
    <name type="common">Rayed Mediterranean limpet</name>
    <dbReference type="NCBI Taxonomy" id="87958"/>
    <lineage>
        <taxon>Eukaryota</taxon>
        <taxon>Metazoa</taxon>
        <taxon>Spiralia</taxon>
        <taxon>Lophotrochozoa</taxon>
        <taxon>Mollusca</taxon>
        <taxon>Gastropoda</taxon>
        <taxon>Patellogastropoda</taxon>
        <taxon>Patelloidea</taxon>
        <taxon>Patellidae</taxon>
        <taxon>Patella</taxon>
    </lineage>
</organism>
<dbReference type="EMBL" id="JAZGQO010000008">
    <property type="protein sequence ID" value="KAK6179373.1"/>
    <property type="molecule type" value="Genomic_DNA"/>
</dbReference>
<dbReference type="Proteomes" id="UP001347796">
    <property type="component" value="Unassembled WGS sequence"/>
</dbReference>
<feature type="transmembrane region" description="Helical" evidence="1">
    <location>
        <begin position="101"/>
        <end position="120"/>
    </location>
</feature>
<comment type="caution">
    <text evidence="2">The sequence shown here is derived from an EMBL/GenBank/DDBJ whole genome shotgun (WGS) entry which is preliminary data.</text>
</comment>
<keyword evidence="1" id="KW-0812">Transmembrane</keyword>
<sequence length="329" mass="35949">MTLYYDKTPLVVVLGGQTYNLKVFEKHLDLYSRYWLVGLNHHSEVKKMPPISMQSLNTTIVPHAVNGTTTVPCATAPPCGNVTGNCLQSKPPYDYDGAMKFTVAVVLVYGIGVIGLLGIYTKRKRIVEDNIKEATTFVKTFEEKRLLMERKARKSAVSKLIQTIHDDEAKETSAISNLVINPCIITIGGVPKKNTHRARGGFSAPACNSSIINDSNDNSVSSDHDSRSVSNGNVATPVTAINEIRVLSNSDVDRSSHNGDVKGSLFKLSGCEQNTKTEKAVKEVALLESPECRPLIANQQPDTNNEADGYINNNLKLNNQISSLCDIEL</sequence>
<reference evidence="2 3" key="1">
    <citation type="submission" date="2024-01" db="EMBL/GenBank/DDBJ databases">
        <title>The genome of the rayed Mediterranean limpet Patella caerulea (Linnaeus, 1758).</title>
        <authorList>
            <person name="Anh-Thu Weber A."/>
            <person name="Halstead-Nussloch G."/>
        </authorList>
    </citation>
    <scope>NUCLEOTIDE SEQUENCE [LARGE SCALE GENOMIC DNA]</scope>
    <source>
        <strain evidence="2">AATW-2023a</strain>
        <tissue evidence="2">Whole specimen</tissue>
    </source>
</reference>
<evidence type="ECO:0000256" key="1">
    <source>
        <dbReference type="SAM" id="Phobius"/>
    </source>
</evidence>
<protein>
    <submittedName>
        <fullName evidence="2">Uncharacterized protein</fullName>
    </submittedName>
</protein>
<proteinExistence type="predicted"/>
<evidence type="ECO:0000313" key="2">
    <source>
        <dbReference type="EMBL" id="KAK6179373.1"/>
    </source>
</evidence>
<name>A0AAN8JPB1_PATCE</name>
<accession>A0AAN8JPB1</accession>
<gene>
    <name evidence="2" type="ORF">SNE40_011753</name>
</gene>